<sequence length="474" mass="52473">MIRDRLVQAEYKTIGDIAGPLVFVRKVRGVLFGEMAEIKLADGTVRKGQVIELNGDLAIVQVFGTTHGMDVRNCTVRFQGEVIKLGVSVGMLGRILNGLGEPIDGGGRIFPEQEIEVGGAPINPYTRDNPRDFIQTGISAIDGLNTLVRGQKLPIFGGSGLPGNEVAAQIVKNATVKSGEEFAIVFGAMGITRREASFFQRSFAETGALERVCFFMNLAEDPTVERIITPRCALTTAEFLAFEYDMQVLVILTDMTNYCEALREISAAREEVPGRRGYPGYMYTDLASIYERAGRIKGKKGSITQVPILTMPDDDITHPIADLTGYITEGQIVLSRDLHRKGVFPPIEVLPCLSRLMNQGIGDGKTRGDHRGVADQLYAFYAEGTDLRRLVAIIGEEALSENDRLYLKFADEFEDQFINQSDENRDIEETLEIGWNLLSMLPATELKRLKLEYIEQYYPGDAKKEPDSITQKGV</sequence>
<dbReference type="GO" id="GO:0016787">
    <property type="term" value="F:hydrolase activity"/>
    <property type="evidence" value="ECO:0007669"/>
    <property type="project" value="UniProtKB-KW"/>
</dbReference>
<comment type="similarity">
    <text evidence="1 4">Belongs to the ATPase alpha/beta chains family.</text>
</comment>
<dbReference type="GO" id="GO:0005524">
    <property type="term" value="F:ATP binding"/>
    <property type="evidence" value="ECO:0007669"/>
    <property type="project" value="UniProtKB-UniRule"/>
</dbReference>
<dbReference type="PIRSF" id="PIRSF039114">
    <property type="entry name" value="V-ATPsynth_beta/V-ATPase_B"/>
    <property type="match status" value="1"/>
</dbReference>
<dbReference type="Pfam" id="PF22919">
    <property type="entry name" value="ATP-synt_VA_C"/>
    <property type="match status" value="1"/>
</dbReference>
<accession>A0A2N3G7E1</accession>
<name>A0A2N3G7E1_9ACTN</name>
<dbReference type="GO" id="GO:0046933">
    <property type="term" value="F:proton-transporting ATP synthase activity, rotational mechanism"/>
    <property type="evidence" value="ECO:0007669"/>
    <property type="project" value="UniProtKB-UniRule"/>
</dbReference>
<dbReference type="AlphaFoldDB" id="A0A2N3G7E1"/>
<comment type="function">
    <text evidence="4">Produces ATP from ADP in the presence of a proton gradient across the membrane. The V-type beta chain is a regulatory subunit.</text>
</comment>
<dbReference type="CDD" id="cd01135">
    <property type="entry name" value="V_A-ATPase_B"/>
    <property type="match status" value="1"/>
</dbReference>
<dbReference type="PANTHER" id="PTHR43389:SF4">
    <property type="entry name" value="V-TYPE PROTON ATPASE SUBUNIT B"/>
    <property type="match status" value="1"/>
</dbReference>
<dbReference type="GO" id="GO:0042777">
    <property type="term" value="P:proton motive force-driven plasma membrane ATP synthesis"/>
    <property type="evidence" value="ECO:0007669"/>
    <property type="project" value="UniProtKB-UniRule"/>
</dbReference>
<feature type="domain" description="ATP synthase A/B type C-terminal" evidence="7">
    <location>
        <begin position="360"/>
        <end position="458"/>
    </location>
</feature>
<dbReference type="InterPro" id="IPR004100">
    <property type="entry name" value="ATPase_F1/V1/A1_a/bsu_N"/>
</dbReference>
<comment type="caution">
    <text evidence="8">The sequence shown here is derived from an EMBL/GenBank/DDBJ whole genome shotgun (WGS) entry which is preliminary data.</text>
</comment>
<dbReference type="InterPro" id="IPR022879">
    <property type="entry name" value="V-ATPase_su_B/beta"/>
</dbReference>
<evidence type="ECO:0000259" key="6">
    <source>
        <dbReference type="Pfam" id="PF02874"/>
    </source>
</evidence>
<evidence type="ECO:0000259" key="5">
    <source>
        <dbReference type="Pfam" id="PF00006"/>
    </source>
</evidence>
<organism evidence="8 9">
    <name type="scientific">Candidatus Anoxymicrobium japonicum</name>
    <dbReference type="NCBI Taxonomy" id="2013648"/>
    <lineage>
        <taxon>Bacteria</taxon>
        <taxon>Bacillati</taxon>
        <taxon>Actinomycetota</taxon>
        <taxon>Candidatus Geothermincolia</taxon>
        <taxon>Candidatus Geothermincolales</taxon>
        <taxon>Candidatus Anoxymicrobiaceae</taxon>
        <taxon>Candidatus Anoxymicrobium</taxon>
    </lineage>
</organism>
<evidence type="ECO:0000256" key="1">
    <source>
        <dbReference type="ARBA" id="ARBA00008936"/>
    </source>
</evidence>
<keyword evidence="8" id="KW-0378">Hydrolase</keyword>
<dbReference type="Pfam" id="PF00006">
    <property type="entry name" value="ATP-synt_ab"/>
    <property type="match status" value="1"/>
</dbReference>
<protein>
    <recommendedName>
        <fullName evidence="4">V-type ATP synthase beta chain</fullName>
    </recommendedName>
    <alternativeName>
        <fullName evidence="4">V-ATPase subunit B</fullName>
    </alternativeName>
</protein>
<dbReference type="HAMAP" id="MF_00310">
    <property type="entry name" value="ATP_synth_B_arch"/>
    <property type="match status" value="1"/>
</dbReference>
<feature type="domain" description="ATPase F1/V1/A1 complex alpha/beta subunit nucleotide-binding" evidence="5">
    <location>
        <begin position="137"/>
        <end position="354"/>
    </location>
</feature>
<dbReference type="SUPFAM" id="SSF52540">
    <property type="entry name" value="P-loop containing nucleoside triphosphate hydrolases"/>
    <property type="match status" value="1"/>
</dbReference>
<dbReference type="SUPFAM" id="SSF47917">
    <property type="entry name" value="C-terminal domain of alpha and beta subunits of F1 ATP synthase"/>
    <property type="match status" value="1"/>
</dbReference>
<dbReference type="Pfam" id="PF02874">
    <property type="entry name" value="ATP-synt_ab_N"/>
    <property type="match status" value="1"/>
</dbReference>
<proteinExistence type="inferred from homology"/>
<dbReference type="PANTHER" id="PTHR43389">
    <property type="entry name" value="V-TYPE PROTON ATPASE SUBUNIT B"/>
    <property type="match status" value="1"/>
</dbReference>
<keyword evidence="4" id="KW-0375">Hydrogen ion transport</keyword>
<dbReference type="CDD" id="cd18118">
    <property type="entry name" value="ATP-synt_V_A-type_beta_N"/>
    <property type="match status" value="1"/>
</dbReference>
<dbReference type="InterPro" id="IPR027417">
    <property type="entry name" value="P-loop_NTPase"/>
</dbReference>
<evidence type="ECO:0000256" key="4">
    <source>
        <dbReference type="HAMAP-Rule" id="MF_00310"/>
    </source>
</evidence>
<dbReference type="NCBIfam" id="NF003235">
    <property type="entry name" value="PRK04196.1"/>
    <property type="match status" value="1"/>
</dbReference>
<dbReference type="EMBL" id="PHEX01000009">
    <property type="protein sequence ID" value="PKQ28631.1"/>
    <property type="molecule type" value="Genomic_DNA"/>
</dbReference>
<evidence type="ECO:0000313" key="8">
    <source>
        <dbReference type="EMBL" id="PKQ28631.1"/>
    </source>
</evidence>
<feature type="domain" description="ATPase F1/V1/A1 complex alpha/beta subunit N-terminal" evidence="6">
    <location>
        <begin position="17"/>
        <end position="80"/>
    </location>
</feature>
<dbReference type="InterPro" id="IPR055190">
    <property type="entry name" value="ATP-synt_VA_C"/>
</dbReference>
<gene>
    <name evidence="4" type="primary">atpB</name>
    <name evidence="8" type="ORF">CVT63_01585</name>
</gene>
<reference evidence="8 9" key="1">
    <citation type="journal article" date="2017" name="ISME J.">
        <title>Potential for microbial H2 and metal transformations associated with novel bacteria and archaea in deep terrestrial subsurface sediments.</title>
        <authorList>
            <person name="Hernsdorf A.W."/>
            <person name="Amano Y."/>
            <person name="Miyakawa K."/>
            <person name="Ise K."/>
            <person name="Suzuki Y."/>
            <person name="Anantharaman K."/>
            <person name="Probst A."/>
            <person name="Burstein D."/>
            <person name="Thomas B.C."/>
            <person name="Banfield J.F."/>
        </authorList>
    </citation>
    <scope>NUCLEOTIDE SEQUENCE [LARGE SCALE GENOMIC DNA]</scope>
    <source>
        <strain evidence="8">HGW-Actinobacteria-3</strain>
    </source>
</reference>
<keyword evidence="4" id="KW-0066">ATP synthesis</keyword>
<evidence type="ECO:0000256" key="2">
    <source>
        <dbReference type="ARBA" id="ARBA00022448"/>
    </source>
</evidence>
<evidence type="ECO:0000259" key="7">
    <source>
        <dbReference type="Pfam" id="PF22919"/>
    </source>
</evidence>
<keyword evidence="3 4" id="KW-0406">Ion transport</keyword>
<dbReference type="CDD" id="cd18112">
    <property type="entry name" value="ATP-synt_V_A-type_beta_C"/>
    <property type="match status" value="1"/>
</dbReference>
<dbReference type="InterPro" id="IPR000194">
    <property type="entry name" value="ATPase_F1/V1/A1_a/bsu_nucl-bd"/>
</dbReference>
<evidence type="ECO:0000256" key="3">
    <source>
        <dbReference type="ARBA" id="ARBA00023065"/>
    </source>
</evidence>
<evidence type="ECO:0000313" key="9">
    <source>
        <dbReference type="Proteomes" id="UP000233654"/>
    </source>
</evidence>
<dbReference type="Gene3D" id="3.40.50.12240">
    <property type="match status" value="1"/>
</dbReference>
<dbReference type="Proteomes" id="UP000233654">
    <property type="component" value="Unassembled WGS sequence"/>
</dbReference>
<keyword evidence="2 4" id="KW-0813">Transport</keyword>